<protein>
    <submittedName>
        <fullName evidence="10">RagB/SusD family nutrient uptake outer membrane protein</fullName>
    </submittedName>
</protein>
<keyword evidence="3 7" id="KW-0732">Signal</keyword>
<evidence type="ECO:0000313" key="10">
    <source>
        <dbReference type="EMBL" id="HCK25028.1"/>
    </source>
</evidence>
<dbReference type="PROSITE" id="PS51257">
    <property type="entry name" value="PROKAR_LIPOPROTEIN"/>
    <property type="match status" value="1"/>
</dbReference>
<evidence type="ECO:0000256" key="7">
    <source>
        <dbReference type="SAM" id="SignalP"/>
    </source>
</evidence>
<dbReference type="InterPro" id="IPR033985">
    <property type="entry name" value="SusD-like_N"/>
</dbReference>
<dbReference type="Proteomes" id="UP000263098">
    <property type="component" value="Unassembled WGS sequence"/>
</dbReference>
<dbReference type="GO" id="GO:0009279">
    <property type="term" value="C:cell outer membrane"/>
    <property type="evidence" value="ECO:0007669"/>
    <property type="project" value="UniProtKB-SubCell"/>
</dbReference>
<proteinExistence type="inferred from homology"/>
<evidence type="ECO:0000256" key="3">
    <source>
        <dbReference type="ARBA" id="ARBA00022729"/>
    </source>
</evidence>
<keyword evidence="5" id="KW-0998">Cell outer membrane</keyword>
<comment type="caution">
    <text evidence="10">The sequence shown here is derived from an EMBL/GenBank/DDBJ whole genome shotgun (WGS) entry which is preliminary data.</text>
</comment>
<dbReference type="SUPFAM" id="SSF48452">
    <property type="entry name" value="TPR-like"/>
    <property type="match status" value="1"/>
</dbReference>
<sequence length="714" mass="79362">MKKYKLLIAAVGLVTTTACSDYLDTSSPSVVDADFVFSNTRTARAAMDGAYEAWRDCAQNQVFGDGLYYAADAAGSDIERHPESFTNQPGRHYPETFYQNGTYASQYTLTSYNKDDATGPYNKMYSVVGKANAIITAMENASNFADITGTGQPSELGQLYGEAIALRATMYRELIRYYGDVPYQAAFGSPAKGLAPRDSIYDKVLEDLIRVEPLMYRVGEAPGFKAASKNYFSRTYVQGLIGRIALEAGGYHTRRTDLGASFYKDGKGNVLTFENKGTDNNNAVYGRRSDWQSLYTIAKDYFKKVLDNSGSARLVLTDPRSAENGRVYNNPYQYFFQQMMMDDAVYADESIYEYPMQRSGGNDARSYSMGRPSSGGSKQAYPCKAYGQARINPAYYYGVFDPQDKRRDVSVVLTGSTGKGVEKLISFKPNSKADGGGPSLNKWDENRQVSPWTAEQRKSGINGPYMRIAEIYLGYAEACAALGDQVTAKQYLATIRERSFPAGKANTDAFITSQGGLLRAIIEERGFEFAGEGDRRWTLIRSGFLPEAIKRIKDLTNEMIEGLKTNGYYRFNNGNIISDYVWTKLVDAKTEYGFRLTAQCPEGKETDPVLYPGWRGQNDNWEGLGLTGSNGKTNLAIKGLFENIIPGSDEAKALEAAGYQKTNWGVDLKGAADEYNKYLFYDYDYKKAPIYLWPFTPNVLSTGGFTNGYGFKQE</sequence>
<evidence type="ECO:0000259" key="8">
    <source>
        <dbReference type="Pfam" id="PF07980"/>
    </source>
</evidence>
<evidence type="ECO:0000256" key="5">
    <source>
        <dbReference type="ARBA" id="ARBA00023237"/>
    </source>
</evidence>
<evidence type="ECO:0000313" key="11">
    <source>
        <dbReference type="Proteomes" id="UP000263098"/>
    </source>
</evidence>
<evidence type="ECO:0000256" key="2">
    <source>
        <dbReference type="ARBA" id="ARBA00006275"/>
    </source>
</evidence>
<comment type="similarity">
    <text evidence="2">Belongs to the SusD family.</text>
</comment>
<accession>A0A3D2SHE5</accession>
<dbReference type="Gene3D" id="1.25.40.390">
    <property type="match status" value="1"/>
</dbReference>
<reference evidence="10 11" key="1">
    <citation type="journal article" date="2018" name="Nat. Biotechnol.">
        <title>A standardized bacterial taxonomy based on genome phylogeny substantially revises the tree of life.</title>
        <authorList>
            <person name="Parks D.H."/>
            <person name="Chuvochina M."/>
            <person name="Waite D.W."/>
            <person name="Rinke C."/>
            <person name="Skarshewski A."/>
            <person name="Chaumeil P.A."/>
            <person name="Hugenholtz P."/>
        </authorList>
    </citation>
    <scope>NUCLEOTIDE SEQUENCE [LARGE SCALE GENOMIC DNA]</scope>
    <source>
        <strain evidence="10">UBA9667</strain>
    </source>
</reference>
<dbReference type="InterPro" id="IPR012944">
    <property type="entry name" value="SusD_RagB_dom"/>
</dbReference>
<evidence type="ECO:0000259" key="9">
    <source>
        <dbReference type="Pfam" id="PF14322"/>
    </source>
</evidence>
<feature type="signal peptide" evidence="7">
    <location>
        <begin position="1"/>
        <end position="20"/>
    </location>
</feature>
<feature type="chain" id="PRO_5017611757" evidence="7">
    <location>
        <begin position="21"/>
        <end position="714"/>
    </location>
</feature>
<name>A0A3D2SHE5_9BACE</name>
<feature type="region of interest" description="Disordered" evidence="6">
    <location>
        <begin position="434"/>
        <end position="456"/>
    </location>
</feature>
<dbReference type="EMBL" id="DPVG01000354">
    <property type="protein sequence ID" value="HCK25028.1"/>
    <property type="molecule type" value="Genomic_DNA"/>
</dbReference>
<evidence type="ECO:0000256" key="1">
    <source>
        <dbReference type="ARBA" id="ARBA00004442"/>
    </source>
</evidence>
<feature type="domain" description="SusD-like N-terminal" evidence="9">
    <location>
        <begin position="84"/>
        <end position="186"/>
    </location>
</feature>
<keyword evidence="4" id="KW-0472">Membrane</keyword>
<dbReference type="AlphaFoldDB" id="A0A3D2SHE5"/>
<evidence type="ECO:0000256" key="4">
    <source>
        <dbReference type="ARBA" id="ARBA00023136"/>
    </source>
</evidence>
<feature type="domain" description="RagB/SusD" evidence="8">
    <location>
        <begin position="363"/>
        <end position="581"/>
    </location>
</feature>
<dbReference type="Pfam" id="PF14322">
    <property type="entry name" value="SusD-like_3"/>
    <property type="match status" value="1"/>
</dbReference>
<organism evidence="10 11">
    <name type="scientific">Bacteroides graminisolvens</name>
    <dbReference type="NCBI Taxonomy" id="477666"/>
    <lineage>
        <taxon>Bacteria</taxon>
        <taxon>Pseudomonadati</taxon>
        <taxon>Bacteroidota</taxon>
        <taxon>Bacteroidia</taxon>
        <taxon>Bacteroidales</taxon>
        <taxon>Bacteroidaceae</taxon>
        <taxon>Bacteroides</taxon>
    </lineage>
</organism>
<gene>
    <name evidence="10" type="ORF">DHW31_09680</name>
</gene>
<evidence type="ECO:0000256" key="6">
    <source>
        <dbReference type="SAM" id="MobiDB-lite"/>
    </source>
</evidence>
<dbReference type="InterPro" id="IPR011990">
    <property type="entry name" value="TPR-like_helical_dom_sf"/>
</dbReference>
<dbReference type="Pfam" id="PF07980">
    <property type="entry name" value="SusD_RagB"/>
    <property type="match status" value="1"/>
</dbReference>
<comment type="subcellular location">
    <subcellularLocation>
        <location evidence="1">Cell outer membrane</location>
    </subcellularLocation>
</comment>